<evidence type="ECO:0000256" key="1">
    <source>
        <dbReference type="SAM" id="MobiDB-lite"/>
    </source>
</evidence>
<feature type="region of interest" description="Disordered" evidence="1">
    <location>
        <begin position="14"/>
        <end position="44"/>
    </location>
</feature>
<protein>
    <submittedName>
        <fullName evidence="2">Uncharacterized protein</fullName>
    </submittedName>
</protein>
<evidence type="ECO:0000313" key="3">
    <source>
        <dbReference type="Proteomes" id="UP001156702"/>
    </source>
</evidence>
<evidence type="ECO:0000313" key="2">
    <source>
        <dbReference type="EMBL" id="GLR49025.1"/>
    </source>
</evidence>
<keyword evidence="3" id="KW-1185">Reference proteome</keyword>
<comment type="caution">
    <text evidence="2">The sequence shown here is derived from an EMBL/GenBank/DDBJ whole genome shotgun (WGS) entry which is preliminary data.</text>
</comment>
<proteinExistence type="predicted"/>
<dbReference type="Proteomes" id="UP001156702">
    <property type="component" value="Unassembled WGS sequence"/>
</dbReference>
<name>A0ABQ5ZBM7_9HYPH</name>
<organism evidence="2 3">
    <name type="scientific">Shinella yambaruensis</name>
    <dbReference type="NCBI Taxonomy" id="415996"/>
    <lineage>
        <taxon>Bacteria</taxon>
        <taxon>Pseudomonadati</taxon>
        <taxon>Pseudomonadota</taxon>
        <taxon>Alphaproteobacteria</taxon>
        <taxon>Hyphomicrobiales</taxon>
        <taxon>Rhizobiaceae</taxon>
        <taxon>Shinella</taxon>
    </lineage>
</organism>
<feature type="region of interest" description="Disordered" evidence="1">
    <location>
        <begin position="124"/>
        <end position="149"/>
    </location>
</feature>
<sequence>MKIDGSMLSAYTYGRPRATSGESLNDGTGGGTAGRNIPTVSPTAPIPSGLANALWLTQAKLDKAETESASLTSEFLELSRMTPAERLRKEMLEALGLTEESLAQLPEEERSAIEEDIRRAIKEQLGIDDTRQAGTAEGQSAAGTEEAGA</sequence>
<dbReference type="EMBL" id="BSOP01000003">
    <property type="protein sequence ID" value="GLR49025.1"/>
    <property type="molecule type" value="Genomic_DNA"/>
</dbReference>
<dbReference type="RefSeq" id="WP_244769910.1">
    <property type="nucleotide sequence ID" value="NZ_BSOP01000003.1"/>
</dbReference>
<accession>A0ABQ5ZBM7</accession>
<gene>
    <name evidence="2" type="ORF">GCM10007923_02300</name>
</gene>
<reference evidence="3" key="1">
    <citation type="journal article" date="2019" name="Int. J. Syst. Evol. Microbiol.">
        <title>The Global Catalogue of Microorganisms (GCM) 10K type strain sequencing project: providing services to taxonomists for standard genome sequencing and annotation.</title>
        <authorList>
            <consortium name="The Broad Institute Genomics Platform"/>
            <consortium name="The Broad Institute Genome Sequencing Center for Infectious Disease"/>
            <person name="Wu L."/>
            <person name="Ma J."/>
        </authorList>
    </citation>
    <scope>NUCLEOTIDE SEQUENCE [LARGE SCALE GENOMIC DNA]</scope>
    <source>
        <strain evidence="3">NBRC 102122</strain>
    </source>
</reference>